<accession>H0FAF8</accession>
<dbReference type="GO" id="GO:0003676">
    <property type="term" value="F:nucleic acid binding"/>
    <property type="evidence" value="ECO:0007669"/>
    <property type="project" value="InterPro"/>
</dbReference>
<feature type="domain" description="HNH nuclease" evidence="1">
    <location>
        <begin position="54"/>
        <end position="110"/>
    </location>
</feature>
<reference evidence="2 3" key="1">
    <citation type="journal article" date="2012" name="J. Bacteriol.">
        <title>Genome sequence of the highly efficient arsenite-oxidizing bacterium Achromobacter arsenitoxydans SY8.</title>
        <authorList>
            <person name="Li X."/>
            <person name="Hu Y."/>
            <person name="Gong J."/>
            <person name="Lin Y."/>
            <person name="Johnstone L."/>
            <person name="Rensing C."/>
            <person name="Wang G."/>
        </authorList>
    </citation>
    <scope>NUCLEOTIDE SEQUENCE [LARGE SCALE GENOMIC DNA]</scope>
    <source>
        <strain evidence="2 3">SY8</strain>
    </source>
</reference>
<dbReference type="eggNOG" id="COG1403">
    <property type="taxonomic scope" value="Bacteria"/>
</dbReference>
<sequence>MVRRSLFPCRHRGCAALVRTPGYCEKHAGEAVGWKRDHLRGNRRQRGYGPEWDRLRLLILKRDRYLCQCDECRRTGRVLAATEVDHRIPKAEGGADDPGNLGAINVDCHKRKTAQESARARARAKK</sequence>
<evidence type="ECO:0000259" key="1">
    <source>
        <dbReference type="SMART" id="SM00507"/>
    </source>
</evidence>
<evidence type="ECO:0000313" key="3">
    <source>
        <dbReference type="Proteomes" id="UP000003113"/>
    </source>
</evidence>
<dbReference type="SMART" id="SM00507">
    <property type="entry name" value="HNHc"/>
    <property type="match status" value="1"/>
</dbReference>
<name>H0FAF8_9BURK</name>
<comment type="caution">
    <text evidence="2">The sequence shown here is derived from an EMBL/GenBank/DDBJ whole genome shotgun (WGS) entry which is preliminary data.</text>
</comment>
<evidence type="ECO:0000313" key="2">
    <source>
        <dbReference type="EMBL" id="EHK64789.1"/>
    </source>
</evidence>
<dbReference type="InterPro" id="IPR003615">
    <property type="entry name" value="HNH_nuc"/>
</dbReference>
<gene>
    <name evidence="2" type="ORF">KYC_18300</name>
</gene>
<dbReference type="RefSeq" id="WP_008164983.1">
    <property type="nucleotide sequence ID" value="NZ_AGUF01000057.1"/>
</dbReference>
<dbReference type="Gene3D" id="1.10.30.50">
    <property type="match status" value="1"/>
</dbReference>
<dbReference type="STRING" id="477184.KYC_18300"/>
<protein>
    <submittedName>
        <fullName evidence="2">Phage protein</fullName>
    </submittedName>
</protein>
<dbReference type="Proteomes" id="UP000003113">
    <property type="component" value="Unassembled WGS sequence"/>
</dbReference>
<dbReference type="Pfam" id="PF01844">
    <property type="entry name" value="HNH"/>
    <property type="match status" value="1"/>
</dbReference>
<dbReference type="EMBL" id="AGUF01000057">
    <property type="protein sequence ID" value="EHK64789.1"/>
    <property type="molecule type" value="Genomic_DNA"/>
</dbReference>
<organism evidence="2 3">
    <name type="scientific">Achromobacter arsenitoxydans SY8</name>
    <dbReference type="NCBI Taxonomy" id="477184"/>
    <lineage>
        <taxon>Bacteria</taxon>
        <taxon>Pseudomonadati</taxon>
        <taxon>Pseudomonadota</taxon>
        <taxon>Betaproteobacteria</taxon>
        <taxon>Burkholderiales</taxon>
        <taxon>Alcaligenaceae</taxon>
        <taxon>Achromobacter</taxon>
    </lineage>
</organism>
<dbReference type="OrthoDB" id="5292295at2"/>
<dbReference type="CDD" id="cd00085">
    <property type="entry name" value="HNHc"/>
    <property type="match status" value="1"/>
</dbReference>
<keyword evidence="3" id="KW-1185">Reference proteome</keyword>
<dbReference type="AlphaFoldDB" id="H0FAF8"/>
<dbReference type="GO" id="GO:0004519">
    <property type="term" value="F:endonuclease activity"/>
    <property type="evidence" value="ECO:0007669"/>
    <property type="project" value="InterPro"/>
</dbReference>
<proteinExistence type="predicted"/>
<dbReference type="GO" id="GO:0008270">
    <property type="term" value="F:zinc ion binding"/>
    <property type="evidence" value="ECO:0007669"/>
    <property type="project" value="InterPro"/>
</dbReference>
<dbReference type="InterPro" id="IPR002711">
    <property type="entry name" value="HNH"/>
</dbReference>